<keyword evidence="4" id="KW-0489">Methyltransferase</keyword>
<evidence type="ECO:0000259" key="3">
    <source>
        <dbReference type="PROSITE" id="PS51668"/>
    </source>
</evidence>
<dbReference type="Gene3D" id="2.40.30.70">
    <property type="entry name" value="YaeB-like"/>
    <property type="match status" value="1"/>
</dbReference>
<dbReference type="OrthoDB" id="9799092at2"/>
<accession>A0A553ZT25</accession>
<dbReference type="SUPFAM" id="SSF118196">
    <property type="entry name" value="YaeB-like"/>
    <property type="match status" value="1"/>
</dbReference>
<keyword evidence="5" id="KW-1185">Reference proteome</keyword>
<dbReference type="RefSeq" id="WP_143850744.1">
    <property type="nucleotide sequence ID" value="NZ_VLXZ01000025.1"/>
</dbReference>
<organism evidence="4 5">
    <name type="scientific">Alkalicoccobacillus porphyridii</name>
    <dbReference type="NCBI Taxonomy" id="2597270"/>
    <lineage>
        <taxon>Bacteria</taxon>
        <taxon>Bacillati</taxon>
        <taxon>Bacillota</taxon>
        <taxon>Bacilli</taxon>
        <taxon>Bacillales</taxon>
        <taxon>Bacillaceae</taxon>
        <taxon>Alkalicoccobacillus</taxon>
    </lineage>
</organism>
<comment type="similarity">
    <text evidence="2">Belongs to the tRNA methyltransferase O family.</text>
</comment>
<keyword evidence="4" id="KW-0808">Transferase</keyword>
<evidence type="ECO:0000313" key="4">
    <source>
        <dbReference type="EMBL" id="TSB44628.1"/>
    </source>
</evidence>
<dbReference type="InterPro" id="IPR036413">
    <property type="entry name" value="YaeB-like_sf"/>
</dbReference>
<feature type="domain" description="TsaA-like" evidence="3">
    <location>
        <begin position="4"/>
        <end position="136"/>
    </location>
</feature>
<dbReference type="GO" id="GO:0008168">
    <property type="term" value="F:methyltransferase activity"/>
    <property type="evidence" value="ECO:0007669"/>
    <property type="project" value="UniProtKB-KW"/>
</dbReference>
<dbReference type="InterPro" id="IPR036414">
    <property type="entry name" value="YaeB_N_sf"/>
</dbReference>
<dbReference type="InterPro" id="IPR023370">
    <property type="entry name" value="TrmO-like_N"/>
</dbReference>
<dbReference type="InterPro" id="IPR040372">
    <property type="entry name" value="YaeB-like"/>
</dbReference>
<dbReference type="CDD" id="cd09281">
    <property type="entry name" value="UPF0066"/>
    <property type="match status" value="1"/>
</dbReference>
<dbReference type="GO" id="GO:0032259">
    <property type="term" value="P:methylation"/>
    <property type="evidence" value="ECO:0007669"/>
    <property type="project" value="UniProtKB-KW"/>
</dbReference>
<sequence>MITIEPIATVSNNRATVEDDFWGSVQSTILLNDSFSEEAVFEIETFSHLDILYYFHKVEEEKVIYGARHPRNLKELPLVGIFAQRGKNRPNRLGLTTVTLIRREGKRLIVEGLDCIDGTPVIDIKPVMKEFQPQEDIVQPEWSHDLMKDYWKA</sequence>
<keyword evidence="1" id="KW-0949">S-adenosyl-L-methionine</keyword>
<evidence type="ECO:0000256" key="2">
    <source>
        <dbReference type="ARBA" id="ARBA00033753"/>
    </source>
</evidence>
<dbReference type="AlphaFoldDB" id="A0A553ZT25"/>
<dbReference type="Pfam" id="PF01980">
    <property type="entry name" value="TrmO_N"/>
    <property type="match status" value="1"/>
</dbReference>
<dbReference type="PANTHER" id="PTHR12818">
    <property type="entry name" value="TRNA (ADENINE(37)-N6)-METHYLTRANSFERASE"/>
    <property type="match status" value="1"/>
</dbReference>
<dbReference type="PROSITE" id="PS51668">
    <property type="entry name" value="TSAA_2"/>
    <property type="match status" value="1"/>
</dbReference>
<evidence type="ECO:0000256" key="1">
    <source>
        <dbReference type="ARBA" id="ARBA00022691"/>
    </source>
</evidence>
<reference evidence="4 5" key="1">
    <citation type="submission" date="2019-07" db="EMBL/GenBank/DDBJ databases">
        <authorList>
            <person name="Park Y.J."/>
            <person name="Jeong S.E."/>
            <person name="Jung H.S."/>
        </authorList>
    </citation>
    <scope>NUCLEOTIDE SEQUENCE [LARGE SCALE GENOMIC DNA]</scope>
    <source>
        <strain evidence="5">P16(2019)</strain>
    </source>
</reference>
<proteinExistence type="inferred from homology"/>
<comment type="caution">
    <text evidence="4">The sequence shown here is derived from an EMBL/GenBank/DDBJ whole genome shotgun (WGS) entry which is preliminary data.</text>
</comment>
<dbReference type="EMBL" id="VLXZ01000025">
    <property type="protein sequence ID" value="TSB44628.1"/>
    <property type="molecule type" value="Genomic_DNA"/>
</dbReference>
<gene>
    <name evidence="4" type="ORF">FN960_20555</name>
</gene>
<name>A0A553ZT25_9BACI</name>
<evidence type="ECO:0000313" key="5">
    <source>
        <dbReference type="Proteomes" id="UP000318521"/>
    </source>
</evidence>
<protein>
    <submittedName>
        <fullName evidence="4">SAM-dependent methyltransferase</fullName>
    </submittedName>
</protein>
<dbReference type="Proteomes" id="UP000318521">
    <property type="component" value="Unassembled WGS sequence"/>
</dbReference>
<dbReference type="PANTHER" id="PTHR12818:SF0">
    <property type="entry name" value="TRNA (ADENINE(37)-N6)-METHYLTRANSFERASE"/>
    <property type="match status" value="1"/>
</dbReference>